<dbReference type="Pfam" id="PF08448">
    <property type="entry name" value="PAS_4"/>
    <property type="match status" value="2"/>
</dbReference>
<dbReference type="InterPro" id="IPR000160">
    <property type="entry name" value="GGDEF_dom"/>
</dbReference>
<keyword evidence="1" id="KW-0175">Coiled coil</keyword>
<dbReference type="Gene3D" id="3.30.450.20">
    <property type="entry name" value="PAS domain"/>
    <property type="match status" value="2"/>
</dbReference>
<dbReference type="CDD" id="cd01949">
    <property type="entry name" value="GGDEF"/>
    <property type="match status" value="1"/>
</dbReference>
<dbReference type="PANTHER" id="PTHR44757:SF2">
    <property type="entry name" value="BIOFILM ARCHITECTURE MAINTENANCE PROTEIN MBAA"/>
    <property type="match status" value="1"/>
</dbReference>
<dbReference type="InterPro" id="IPR043128">
    <property type="entry name" value="Rev_trsase/Diguanyl_cyclase"/>
</dbReference>
<dbReference type="InterPro" id="IPR029787">
    <property type="entry name" value="Nucleotide_cyclase"/>
</dbReference>
<accession>A0A246BL78</accession>
<evidence type="ECO:0000259" key="2">
    <source>
        <dbReference type="PROSITE" id="PS50112"/>
    </source>
</evidence>
<feature type="domain" description="GGDEF" evidence="3">
    <location>
        <begin position="331"/>
        <end position="462"/>
    </location>
</feature>
<protein>
    <recommendedName>
        <fullName evidence="6">Diguanylate cyclase</fullName>
    </recommendedName>
</protein>
<dbReference type="PROSITE" id="PS50112">
    <property type="entry name" value="PAS"/>
    <property type="match status" value="1"/>
</dbReference>
<dbReference type="AlphaFoldDB" id="A0A246BL78"/>
<feature type="coiled-coil region" evidence="1">
    <location>
        <begin position="25"/>
        <end position="52"/>
    </location>
</feature>
<evidence type="ECO:0000256" key="1">
    <source>
        <dbReference type="SAM" id="Coils"/>
    </source>
</evidence>
<name>A0A246BL78_9DEIO</name>
<dbReference type="OrthoDB" id="9759607at2"/>
<dbReference type="Pfam" id="PF00990">
    <property type="entry name" value="GGDEF"/>
    <property type="match status" value="1"/>
</dbReference>
<evidence type="ECO:0000259" key="3">
    <source>
        <dbReference type="PROSITE" id="PS50887"/>
    </source>
</evidence>
<dbReference type="SUPFAM" id="SSF55073">
    <property type="entry name" value="Nucleotide cyclase"/>
    <property type="match status" value="1"/>
</dbReference>
<evidence type="ECO:0000313" key="5">
    <source>
        <dbReference type="Proteomes" id="UP000197208"/>
    </source>
</evidence>
<evidence type="ECO:0008006" key="6">
    <source>
        <dbReference type="Google" id="ProtNLM"/>
    </source>
</evidence>
<dbReference type="PANTHER" id="PTHR44757">
    <property type="entry name" value="DIGUANYLATE CYCLASE DGCP"/>
    <property type="match status" value="1"/>
</dbReference>
<evidence type="ECO:0000313" key="4">
    <source>
        <dbReference type="EMBL" id="OWL96079.1"/>
    </source>
</evidence>
<feature type="domain" description="PAS" evidence="2">
    <location>
        <begin position="172"/>
        <end position="248"/>
    </location>
</feature>
<dbReference type="SUPFAM" id="SSF55785">
    <property type="entry name" value="PYP-like sensor domain (PAS domain)"/>
    <property type="match status" value="2"/>
</dbReference>
<dbReference type="PROSITE" id="PS50887">
    <property type="entry name" value="GGDEF"/>
    <property type="match status" value="1"/>
</dbReference>
<dbReference type="NCBIfam" id="TIGR00254">
    <property type="entry name" value="GGDEF"/>
    <property type="match status" value="1"/>
</dbReference>
<dbReference type="InterPro" id="IPR035965">
    <property type="entry name" value="PAS-like_dom_sf"/>
</dbReference>
<dbReference type="CDD" id="cd00130">
    <property type="entry name" value="PAS"/>
    <property type="match status" value="1"/>
</dbReference>
<dbReference type="FunFam" id="3.30.70.270:FF:000001">
    <property type="entry name" value="Diguanylate cyclase domain protein"/>
    <property type="match status" value="1"/>
</dbReference>
<dbReference type="InterPro" id="IPR013656">
    <property type="entry name" value="PAS_4"/>
</dbReference>
<dbReference type="SMART" id="SM00091">
    <property type="entry name" value="PAS"/>
    <property type="match status" value="2"/>
</dbReference>
<sequence>MTAVPAELTRRMRDLGLEVPGTLDGQALQTALEQLVAQLEAAREALRGLQHVYHHAAGMLALLETDGRLLDVNRTALDLIQAERDALIGQPFWLTPWWNASPDAQRELREGIVRAAGGEVVRTQAHLHLPGRHLTVEYTLVPLRRGDVVTGLLAEGRDVTEQARLTQTLAQERAFLNAVLEHMHDGVVACDEQGTLTVFNRATRELHGLPQRPLRPDDWSGAYDLFQEDGRVPLAPDQIPLYRALRGERVQDSLMVIRPAARPPVLVSTSGQALRAQDGTLLGAAVVMRDVTAEHASRAHLEHAATHDALTGLLNRAALTEILSRPGRHRSPAALLFLDLDGFKAINDTFGHPVGDEVLQVVSDRLTRNMRDRDVIARLGGDEFVVVLTAPCTPEQAQGAAERLLTGLQAPMPSSVGPLHVSASIGLVTQLGDASPEALLERADQVMYQAKRAGKNRVVLES</sequence>
<dbReference type="InterPro" id="IPR000014">
    <property type="entry name" value="PAS"/>
</dbReference>
<dbReference type="RefSeq" id="WP_088248465.1">
    <property type="nucleotide sequence ID" value="NZ_NHMK01000012.1"/>
</dbReference>
<organism evidence="4 5">
    <name type="scientific">Deinococcus indicus</name>
    <dbReference type="NCBI Taxonomy" id="223556"/>
    <lineage>
        <taxon>Bacteria</taxon>
        <taxon>Thermotogati</taxon>
        <taxon>Deinococcota</taxon>
        <taxon>Deinococci</taxon>
        <taxon>Deinococcales</taxon>
        <taxon>Deinococcaceae</taxon>
        <taxon>Deinococcus</taxon>
    </lineage>
</organism>
<gene>
    <name evidence="4" type="ORF">CBQ26_09780</name>
</gene>
<reference evidence="4 5" key="1">
    <citation type="submission" date="2017-05" db="EMBL/GenBank/DDBJ databases">
        <title>De novo genome assembly of Deniococcus indicus strain DR1.</title>
        <authorList>
            <person name="Chauhan D."/>
            <person name="Yennamalli R.M."/>
            <person name="Priyadarshini R."/>
        </authorList>
    </citation>
    <scope>NUCLEOTIDE SEQUENCE [LARGE SCALE GENOMIC DNA]</scope>
    <source>
        <strain evidence="4 5">DR1</strain>
    </source>
</reference>
<dbReference type="Proteomes" id="UP000197208">
    <property type="component" value="Unassembled WGS sequence"/>
</dbReference>
<dbReference type="EMBL" id="NHMK01000012">
    <property type="protein sequence ID" value="OWL96079.1"/>
    <property type="molecule type" value="Genomic_DNA"/>
</dbReference>
<dbReference type="Gene3D" id="3.30.70.270">
    <property type="match status" value="1"/>
</dbReference>
<comment type="caution">
    <text evidence="4">The sequence shown here is derived from an EMBL/GenBank/DDBJ whole genome shotgun (WGS) entry which is preliminary data.</text>
</comment>
<dbReference type="InterPro" id="IPR052155">
    <property type="entry name" value="Biofilm_reg_signaling"/>
</dbReference>
<keyword evidence="5" id="KW-1185">Reference proteome</keyword>
<dbReference type="NCBIfam" id="TIGR00229">
    <property type="entry name" value="sensory_box"/>
    <property type="match status" value="2"/>
</dbReference>
<dbReference type="SMART" id="SM00267">
    <property type="entry name" value="GGDEF"/>
    <property type="match status" value="1"/>
</dbReference>
<proteinExistence type="predicted"/>